<gene>
    <name evidence="1" type="ORF">SCLCIDRAFT_145909</name>
</gene>
<protein>
    <submittedName>
        <fullName evidence="1">Uncharacterized protein</fullName>
    </submittedName>
</protein>
<dbReference type="Proteomes" id="UP000053989">
    <property type="component" value="Unassembled WGS sequence"/>
</dbReference>
<dbReference type="InParanoid" id="A0A0C3D2E4"/>
<accession>A0A0C3D2E4</accession>
<sequence>MVRRIPSYYCHISRNPKECALHLWDSGWELEDLYLALGVSSRSCFCRRQTLEEDGSVNRPP</sequence>
<dbReference type="STRING" id="1036808.A0A0C3D2E4"/>
<evidence type="ECO:0000313" key="2">
    <source>
        <dbReference type="Proteomes" id="UP000053989"/>
    </source>
</evidence>
<reference evidence="2" key="2">
    <citation type="submission" date="2015-01" db="EMBL/GenBank/DDBJ databases">
        <title>Evolutionary Origins and Diversification of the Mycorrhizal Mutualists.</title>
        <authorList>
            <consortium name="DOE Joint Genome Institute"/>
            <consortium name="Mycorrhizal Genomics Consortium"/>
            <person name="Kohler A."/>
            <person name="Kuo A."/>
            <person name="Nagy L.G."/>
            <person name="Floudas D."/>
            <person name="Copeland A."/>
            <person name="Barry K.W."/>
            <person name="Cichocki N."/>
            <person name="Veneault-Fourrey C."/>
            <person name="LaButti K."/>
            <person name="Lindquist E.A."/>
            <person name="Lipzen A."/>
            <person name="Lundell T."/>
            <person name="Morin E."/>
            <person name="Murat C."/>
            <person name="Riley R."/>
            <person name="Ohm R."/>
            <person name="Sun H."/>
            <person name="Tunlid A."/>
            <person name="Henrissat B."/>
            <person name="Grigoriev I.V."/>
            <person name="Hibbett D.S."/>
            <person name="Martin F."/>
        </authorList>
    </citation>
    <scope>NUCLEOTIDE SEQUENCE [LARGE SCALE GENOMIC DNA]</scope>
    <source>
        <strain evidence="2">Foug A</strain>
    </source>
</reference>
<dbReference type="EMBL" id="KN822535">
    <property type="protein sequence ID" value="KIM50281.1"/>
    <property type="molecule type" value="Genomic_DNA"/>
</dbReference>
<evidence type="ECO:0000313" key="1">
    <source>
        <dbReference type="EMBL" id="KIM50281.1"/>
    </source>
</evidence>
<name>A0A0C3D2E4_9AGAM</name>
<reference evidence="1 2" key="1">
    <citation type="submission" date="2014-04" db="EMBL/GenBank/DDBJ databases">
        <authorList>
            <consortium name="DOE Joint Genome Institute"/>
            <person name="Kuo A."/>
            <person name="Kohler A."/>
            <person name="Nagy L.G."/>
            <person name="Floudas D."/>
            <person name="Copeland A."/>
            <person name="Barry K.W."/>
            <person name="Cichocki N."/>
            <person name="Veneault-Fourrey C."/>
            <person name="LaButti K."/>
            <person name="Lindquist E.A."/>
            <person name="Lipzen A."/>
            <person name="Lundell T."/>
            <person name="Morin E."/>
            <person name="Murat C."/>
            <person name="Sun H."/>
            <person name="Tunlid A."/>
            <person name="Henrissat B."/>
            <person name="Grigoriev I.V."/>
            <person name="Hibbett D.S."/>
            <person name="Martin F."/>
            <person name="Nordberg H.P."/>
            <person name="Cantor M.N."/>
            <person name="Hua S.X."/>
        </authorList>
    </citation>
    <scope>NUCLEOTIDE SEQUENCE [LARGE SCALE GENOMIC DNA]</scope>
    <source>
        <strain evidence="1 2">Foug A</strain>
    </source>
</reference>
<dbReference type="OrthoDB" id="3255572at2759"/>
<organism evidence="1 2">
    <name type="scientific">Scleroderma citrinum Foug A</name>
    <dbReference type="NCBI Taxonomy" id="1036808"/>
    <lineage>
        <taxon>Eukaryota</taxon>
        <taxon>Fungi</taxon>
        <taxon>Dikarya</taxon>
        <taxon>Basidiomycota</taxon>
        <taxon>Agaricomycotina</taxon>
        <taxon>Agaricomycetes</taxon>
        <taxon>Agaricomycetidae</taxon>
        <taxon>Boletales</taxon>
        <taxon>Sclerodermatineae</taxon>
        <taxon>Sclerodermataceae</taxon>
        <taxon>Scleroderma</taxon>
    </lineage>
</organism>
<proteinExistence type="predicted"/>
<keyword evidence="2" id="KW-1185">Reference proteome</keyword>
<dbReference type="AlphaFoldDB" id="A0A0C3D2E4"/>
<dbReference type="HOGENOM" id="CLU_2924040_0_0_1"/>